<accession>A0A1D2M6U7</accession>
<dbReference type="InterPro" id="IPR036236">
    <property type="entry name" value="Znf_C2H2_sf"/>
</dbReference>
<dbReference type="AlphaFoldDB" id="A0A1D2M6U7"/>
<reference evidence="9 10" key="1">
    <citation type="journal article" date="2016" name="Genome Biol. Evol.">
        <title>Gene Family Evolution Reflects Adaptation to Soil Environmental Stressors in the Genome of the Collembolan Orchesella cincta.</title>
        <authorList>
            <person name="Faddeeva-Vakhrusheva A."/>
            <person name="Derks M.F."/>
            <person name="Anvar S.Y."/>
            <person name="Agamennone V."/>
            <person name="Suring W."/>
            <person name="Smit S."/>
            <person name="van Straalen N.M."/>
            <person name="Roelofs D."/>
        </authorList>
    </citation>
    <scope>NUCLEOTIDE SEQUENCE [LARGE SCALE GENOMIC DNA]</scope>
    <source>
        <tissue evidence="9">Mixed pool</tissue>
    </source>
</reference>
<evidence type="ECO:0000256" key="3">
    <source>
        <dbReference type="ARBA" id="ARBA00022771"/>
    </source>
</evidence>
<evidence type="ECO:0000256" key="4">
    <source>
        <dbReference type="ARBA" id="ARBA00022833"/>
    </source>
</evidence>
<gene>
    <name evidence="9" type="ORF">Ocin01_17985</name>
</gene>
<keyword evidence="2" id="KW-0677">Repeat</keyword>
<feature type="region of interest" description="Disordered" evidence="6">
    <location>
        <begin position="272"/>
        <end position="306"/>
    </location>
</feature>
<feature type="compositionally biased region" description="Acidic residues" evidence="6">
    <location>
        <begin position="285"/>
        <end position="295"/>
    </location>
</feature>
<comment type="caution">
    <text evidence="9">The sequence shown here is derived from an EMBL/GenBank/DDBJ whole genome shotgun (WGS) entry which is preliminary data.</text>
</comment>
<feature type="compositionally biased region" description="Basic residues" evidence="6">
    <location>
        <begin position="77"/>
        <end position="90"/>
    </location>
</feature>
<dbReference type="SMART" id="SM00355">
    <property type="entry name" value="ZnF_C2H2"/>
    <property type="match status" value="1"/>
</dbReference>
<proteinExistence type="predicted"/>
<evidence type="ECO:0000259" key="8">
    <source>
        <dbReference type="PROSITE" id="PS50157"/>
    </source>
</evidence>
<keyword evidence="7" id="KW-0472">Membrane</keyword>
<dbReference type="EMBL" id="LJIJ01003302">
    <property type="protein sequence ID" value="ODM88697.1"/>
    <property type="molecule type" value="Genomic_DNA"/>
</dbReference>
<sequence>MPFLCQLPQQYEKRKLKVDSSKSPLAVKEHQKMKTRSDVSKEVKGISLLTTIISSHLSSQKVTPSTSRVGSNTAPPPKRKRSQLKRHMKTHTGEKSHKCQVKTCGKVFASRQALQGHSRIHTRTSLKSTLLLNSAEKPFTVDRVRHTFSSRKDLQRHALTHTDVKPYKCCICRFRCTDVETLLSTSKENTSSQRRKRRSWRLRRTGLSTHGGVRLFSRIVIFCKGTADPSWDQLLAKKPSTSLSFVIPNLIFFGKYTKDDARQGETSVAALAEMPGQDNNGDSSSNDDDEDDCIIEEPPYSPLTPADGQQLFLNGEEEDVILELGSTPPSPLEHQVEYNNEYEEFISCPGSPSPTHPNWVLALMTYALLLFRTGMLILLRHVRKMRKLSINSGNRRIPN</sequence>
<feature type="transmembrane region" description="Helical" evidence="7">
    <location>
        <begin position="359"/>
        <end position="379"/>
    </location>
</feature>
<dbReference type="InterPro" id="IPR050329">
    <property type="entry name" value="GLI_C2H2-zinc-finger"/>
</dbReference>
<keyword evidence="7" id="KW-1133">Transmembrane helix</keyword>
<dbReference type="SUPFAM" id="SSF57667">
    <property type="entry name" value="beta-beta-alpha zinc fingers"/>
    <property type="match status" value="2"/>
</dbReference>
<dbReference type="STRING" id="48709.A0A1D2M6U7"/>
<evidence type="ECO:0000256" key="5">
    <source>
        <dbReference type="PROSITE-ProRule" id="PRU00042"/>
    </source>
</evidence>
<feature type="compositionally biased region" description="Basic and acidic residues" evidence="6">
    <location>
        <begin position="27"/>
        <end position="39"/>
    </location>
</feature>
<dbReference type="PANTHER" id="PTHR19818:SF139">
    <property type="entry name" value="PAIR-RULE PROTEIN ODD-PAIRED"/>
    <property type="match status" value="1"/>
</dbReference>
<feature type="region of interest" description="Disordered" evidence="6">
    <location>
        <begin position="57"/>
        <end position="96"/>
    </location>
</feature>
<dbReference type="Gene3D" id="3.30.160.60">
    <property type="entry name" value="Classic Zinc Finger"/>
    <property type="match status" value="2"/>
</dbReference>
<dbReference type="GO" id="GO:0045944">
    <property type="term" value="P:positive regulation of transcription by RNA polymerase II"/>
    <property type="evidence" value="ECO:0007669"/>
    <property type="project" value="UniProtKB-ARBA"/>
</dbReference>
<evidence type="ECO:0000313" key="9">
    <source>
        <dbReference type="EMBL" id="ODM88697.1"/>
    </source>
</evidence>
<evidence type="ECO:0000256" key="1">
    <source>
        <dbReference type="ARBA" id="ARBA00022723"/>
    </source>
</evidence>
<evidence type="ECO:0000256" key="7">
    <source>
        <dbReference type="SAM" id="Phobius"/>
    </source>
</evidence>
<dbReference type="Proteomes" id="UP000094527">
    <property type="component" value="Unassembled WGS sequence"/>
</dbReference>
<dbReference type="GO" id="GO:0005634">
    <property type="term" value="C:nucleus"/>
    <property type="evidence" value="ECO:0007669"/>
    <property type="project" value="UniProtKB-ARBA"/>
</dbReference>
<dbReference type="PANTHER" id="PTHR19818">
    <property type="entry name" value="ZINC FINGER PROTEIN ZIC AND GLI"/>
    <property type="match status" value="1"/>
</dbReference>
<dbReference type="InterPro" id="IPR013087">
    <property type="entry name" value="Znf_C2H2_type"/>
</dbReference>
<organism evidence="9 10">
    <name type="scientific">Orchesella cincta</name>
    <name type="common">Springtail</name>
    <name type="synonym">Podura cincta</name>
    <dbReference type="NCBI Taxonomy" id="48709"/>
    <lineage>
        <taxon>Eukaryota</taxon>
        <taxon>Metazoa</taxon>
        <taxon>Ecdysozoa</taxon>
        <taxon>Arthropoda</taxon>
        <taxon>Hexapoda</taxon>
        <taxon>Collembola</taxon>
        <taxon>Entomobryomorpha</taxon>
        <taxon>Entomobryoidea</taxon>
        <taxon>Orchesellidae</taxon>
        <taxon>Orchesellinae</taxon>
        <taxon>Orchesella</taxon>
    </lineage>
</organism>
<keyword evidence="3 5" id="KW-0863">Zinc-finger</keyword>
<feature type="region of interest" description="Disordered" evidence="6">
    <location>
        <begin position="15"/>
        <end position="39"/>
    </location>
</feature>
<protein>
    <submittedName>
        <fullName evidence="9">Putative zinc finger protein</fullName>
    </submittedName>
</protein>
<dbReference type="GO" id="GO:0000981">
    <property type="term" value="F:DNA-binding transcription factor activity, RNA polymerase II-specific"/>
    <property type="evidence" value="ECO:0007669"/>
    <property type="project" value="TreeGrafter"/>
</dbReference>
<dbReference type="PROSITE" id="PS00028">
    <property type="entry name" value="ZINC_FINGER_C2H2_1"/>
    <property type="match status" value="1"/>
</dbReference>
<dbReference type="GO" id="GO:0000978">
    <property type="term" value="F:RNA polymerase II cis-regulatory region sequence-specific DNA binding"/>
    <property type="evidence" value="ECO:0007669"/>
    <property type="project" value="TreeGrafter"/>
</dbReference>
<evidence type="ECO:0000256" key="2">
    <source>
        <dbReference type="ARBA" id="ARBA00022737"/>
    </source>
</evidence>
<dbReference type="PROSITE" id="PS50157">
    <property type="entry name" value="ZINC_FINGER_C2H2_2"/>
    <property type="match status" value="1"/>
</dbReference>
<dbReference type="OrthoDB" id="8815425at2759"/>
<name>A0A1D2M6U7_ORCCI</name>
<feature type="domain" description="C2H2-type" evidence="8">
    <location>
        <begin position="97"/>
        <end position="126"/>
    </location>
</feature>
<dbReference type="GO" id="GO:0008270">
    <property type="term" value="F:zinc ion binding"/>
    <property type="evidence" value="ECO:0007669"/>
    <property type="project" value="UniProtKB-KW"/>
</dbReference>
<feature type="compositionally biased region" description="Polar residues" evidence="6">
    <location>
        <begin position="60"/>
        <end position="73"/>
    </location>
</feature>
<evidence type="ECO:0000256" key="6">
    <source>
        <dbReference type="SAM" id="MobiDB-lite"/>
    </source>
</evidence>
<keyword evidence="10" id="KW-1185">Reference proteome</keyword>
<keyword evidence="1" id="KW-0479">Metal-binding</keyword>
<keyword evidence="7" id="KW-0812">Transmembrane</keyword>
<evidence type="ECO:0000313" key="10">
    <source>
        <dbReference type="Proteomes" id="UP000094527"/>
    </source>
</evidence>
<keyword evidence="4" id="KW-0862">Zinc</keyword>